<dbReference type="GO" id="GO:0045892">
    <property type="term" value="P:negative regulation of DNA-templated transcription"/>
    <property type="evidence" value="ECO:0007669"/>
    <property type="project" value="TreeGrafter"/>
</dbReference>
<dbReference type="SMART" id="SM00346">
    <property type="entry name" value="HTH_ICLR"/>
    <property type="match status" value="1"/>
</dbReference>
<dbReference type="OrthoDB" id="13103at2"/>
<dbReference type="InterPro" id="IPR036390">
    <property type="entry name" value="WH_DNA-bd_sf"/>
</dbReference>
<feature type="domain" description="HTH iclR-type" evidence="5">
    <location>
        <begin position="54"/>
        <end position="115"/>
    </location>
</feature>
<feature type="region of interest" description="Disordered" evidence="4">
    <location>
        <begin position="1"/>
        <end position="28"/>
    </location>
</feature>
<feature type="compositionally biased region" description="Low complexity" evidence="4">
    <location>
        <begin position="10"/>
        <end position="26"/>
    </location>
</feature>
<dbReference type="AlphaFoldDB" id="A0A4P8L855"/>
<organism evidence="7 8">
    <name type="scientific">Desulfoglaeba alkanexedens ALDC</name>
    <dbReference type="NCBI Taxonomy" id="980445"/>
    <lineage>
        <taxon>Bacteria</taxon>
        <taxon>Pseudomonadati</taxon>
        <taxon>Thermodesulfobacteriota</taxon>
        <taxon>Syntrophobacteria</taxon>
        <taxon>Syntrophobacterales</taxon>
        <taxon>Syntrophobacteraceae</taxon>
        <taxon>Desulfoglaeba</taxon>
    </lineage>
</organism>
<proteinExistence type="predicted"/>
<evidence type="ECO:0000256" key="3">
    <source>
        <dbReference type="ARBA" id="ARBA00023163"/>
    </source>
</evidence>
<evidence type="ECO:0000259" key="6">
    <source>
        <dbReference type="PROSITE" id="PS51078"/>
    </source>
</evidence>
<keyword evidence="3" id="KW-0804">Transcription</keyword>
<dbReference type="Gene3D" id="1.10.10.10">
    <property type="entry name" value="Winged helix-like DNA-binding domain superfamily/Winged helix DNA-binding domain"/>
    <property type="match status" value="1"/>
</dbReference>
<evidence type="ECO:0000313" key="8">
    <source>
        <dbReference type="Proteomes" id="UP000298602"/>
    </source>
</evidence>
<keyword evidence="1" id="KW-0805">Transcription regulation</keyword>
<evidence type="ECO:0000256" key="4">
    <source>
        <dbReference type="SAM" id="MobiDB-lite"/>
    </source>
</evidence>
<keyword evidence="8" id="KW-1185">Reference proteome</keyword>
<evidence type="ECO:0000256" key="2">
    <source>
        <dbReference type="ARBA" id="ARBA00023125"/>
    </source>
</evidence>
<dbReference type="FunFam" id="1.10.10.10:FF:000056">
    <property type="entry name" value="IclR family transcriptional regulator"/>
    <property type="match status" value="1"/>
</dbReference>
<dbReference type="SUPFAM" id="SSF55781">
    <property type="entry name" value="GAF domain-like"/>
    <property type="match status" value="1"/>
</dbReference>
<dbReference type="GO" id="GO:0003677">
    <property type="term" value="F:DNA binding"/>
    <property type="evidence" value="ECO:0007669"/>
    <property type="project" value="UniProtKB-KW"/>
</dbReference>
<keyword evidence="2" id="KW-0238">DNA-binding</keyword>
<reference evidence="7 8" key="2">
    <citation type="submission" date="2019-05" db="EMBL/GenBank/DDBJ databases">
        <authorList>
            <person name="Suflita J.M."/>
            <person name="Marks C.R."/>
        </authorList>
    </citation>
    <scope>NUCLEOTIDE SEQUENCE [LARGE SCALE GENOMIC DNA]</scope>
    <source>
        <strain evidence="7 8">ALDC</strain>
    </source>
</reference>
<dbReference type="KEGG" id="dax:FDQ92_11830"/>
<dbReference type="PROSITE" id="PS51078">
    <property type="entry name" value="ICLR_ED"/>
    <property type="match status" value="1"/>
</dbReference>
<dbReference type="InterPro" id="IPR050707">
    <property type="entry name" value="HTH_MetabolicPath_Reg"/>
</dbReference>
<dbReference type="InterPro" id="IPR005471">
    <property type="entry name" value="Tscrpt_reg_IclR_N"/>
</dbReference>
<dbReference type="Pfam" id="PF09339">
    <property type="entry name" value="HTH_IclR"/>
    <property type="match status" value="1"/>
</dbReference>
<dbReference type="InterPro" id="IPR014757">
    <property type="entry name" value="Tscrpt_reg_IclR_C"/>
</dbReference>
<dbReference type="InterPro" id="IPR029016">
    <property type="entry name" value="GAF-like_dom_sf"/>
</dbReference>
<dbReference type="InterPro" id="IPR036388">
    <property type="entry name" value="WH-like_DNA-bd_sf"/>
</dbReference>
<protein>
    <submittedName>
        <fullName evidence="7">IclR family transcriptional regulator</fullName>
    </submittedName>
</protein>
<evidence type="ECO:0000259" key="5">
    <source>
        <dbReference type="PROSITE" id="PS51077"/>
    </source>
</evidence>
<dbReference type="Pfam" id="PF01614">
    <property type="entry name" value="IclR_C"/>
    <property type="match status" value="1"/>
</dbReference>
<dbReference type="EMBL" id="CP040098">
    <property type="protein sequence ID" value="QCQ22802.1"/>
    <property type="molecule type" value="Genomic_DNA"/>
</dbReference>
<sequence length="306" mass="34119">MITHHEKYSAGRNVPAPAGNGPASAGRSHKQFILTRKRGIMGQIKLPAKPRSFITSLARGLQVLEALARSSKPLNLTQLSEEVGFHKVTTSRFCYTLTELGYVERIHKKRYRLTPKALGLGYAIVCNLDLRQVGESHLRELSAFLGETVNMAVLDQTEILYVARFKTEQIMPTELHIGSRLPLHCTSMGKAILAHLPEEELSELLDRITFSQLTHRTITTREGFLEELEKVRKQCYAVSDEELSVGLRSIAAPIMRDNRPVAAINIAVPTARYNLEQLAKNFSGPLLKTAKTISDLLQQQVTVQPA</sequence>
<reference evidence="7 8" key="1">
    <citation type="submission" date="2019-05" db="EMBL/GenBank/DDBJ databases">
        <title>The Complete Genome Sequence of the n-alkane-degrading Desulfoglaeba alkanexedens ALDC reveals multiple alkylsuccinate synthase gene clusters.</title>
        <authorList>
            <person name="Callaghan A.V."/>
            <person name="Davidova I.A."/>
            <person name="Duncan K.E."/>
            <person name="Morris B."/>
            <person name="McInerney M.J."/>
        </authorList>
    </citation>
    <scope>NUCLEOTIDE SEQUENCE [LARGE SCALE GENOMIC DNA]</scope>
    <source>
        <strain evidence="7 8">ALDC</strain>
    </source>
</reference>
<dbReference type="PANTHER" id="PTHR30136:SF34">
    <property type="entry name" value="TRANSCRIPTIONAL REGULATOR"/>
    <property type="match status" value="1"/>
</dbReference>
<name>A0A4P8L855_9BACT</name>
<evidence type="ECO:0000313" key="7">
    <source>
        <dbReference type="EMBL" id="QCQ22802.1"/>
    </source>
</evidence>
<gene>
    <name evidence="7" type="ORF">FDQ92_11830</name>
</gene>
<feature type="domain" description="IclR-ED" evidence="6">
    <location>
        <begin position="116"/>
        <end position="299"/>
    </location>
</feature>
<dbReference type="PROSITE" id="PS51077">
    <property type="entry name" value="HTH_ICLR"/>
    <property type="match status" value="1"/>
</dbReference>
<dbReference type="SUPFAM" id="SSF46785">
    <property type="entry name" value="Winged helix' DNA-binding domain"/>
    <property type="match status" value="1"/>
</dbReference>
<accession>A0A4P8L855</accession>
<dbReference type="PANTHER" id="PTHR30136">
    <property type="entry name" value="HELIX-TURN-HELIX TRANSCRIPTIONAL REGULATOR, ICLR FAMILY"/>
    <property type="match status" value="1"/>
</dbReference>
<evidence type="ECO:0000256" key="1">
    <source>
        <dbReference type="ARBA" id="ARBA00023015"/>
    </source>
</evidence>
<dbReference type="Proteomes" id="UP000298602">
    <property type="component" value="Chromosome"/>
</dbReference>
<dbReference type="Gene3D" id="3.30.450.40">
    <property type="match status" value="1"/>
</dbReference>
<dbReference type="GO" id="GO:0003700">
    <property type="term" value="F:DNA-binding transcription factor activity"/>
    <property type="evidence" value="ECO:0007669"/>
    <property type="project" value="TreeGrafter"/>
</dbReference>